<dbReference type="AlphaFoldDB" id="A0A4Q7ZSJ4"/>
<proteinExistence type="predicted"/>
<name>A0A4Q7ZSJ4_9ACTN</name>
<comment type="caution">
    <text evidence="1">The sequence shown here is derived from an EMBL/GenBank/DDBJ whole genome shotgun (WGS) entry which is preliminary data.</text>
</comment>
<keyword evidence="2" id="KW-1185">Reference proteome</keyword>
<organism evidence="1 2">
    <name type="scientific">Krasilnikovia cinnamomea</name>
    <dbReference type="NCBI Taxonomy" id="349313"/>
    <lineage>
        <taxon>Bacteria</taxon>
        <taxon>Bacillati</taxon>
        <taxon>Actinomycetota</taxon>
        <taxon>Actinomycetes</taxon>
        <taxon>Micromonosporales</taxon>
        <taxon>Micromonosporaceae</taxon>
        <taxon>Krasilnikovia</taxon>
    </lineage>
</organism>
<dbReference type="Proteomes" id="UP000292564">
    <property type="component" value="Unassembled WGS sequence"/>
</dbReference>
<dbReference type="EMBL" id="SHKY01000001">
    <property type="protein sequence ID" value="RZU53449.1"/>
    <property type="molecule type" value="Genomic_DNA"/>
</dbReference>
<sequence>MEHILTQVLIQVLSAAVLALAAALVRRIFSTT</sequence>
<protein>
    <submittedName>
        <fullName evidence="1">Uncharacterized protein</fullName>
    </submittedName>
</protein>
<evidence type="ECO:0000313" key="2">
    <source>
        <dbReference type="Proteomes" id="UP000292564"/>
    </source>
</evidence>
<evidence type="ECO:0000313" key="1">
    <source>
        <dbReference type="EMBL" id="RZU53449.1"/>
    </source>
</evidence>
<accession>A0A4Q7ZSJ4</accession>
<reference evidence="1 2" key="1">
    <citation type="submission" date="2019-02" db="EMBL/GenBank/DDBJ databases">
        <title>Sequencing the genomes of 1000 actinobacteria strains.</title>
        <authorList>
            <person name="Klenk H.-P."/>
        </authorList>
    </citation>
    <scope>NUCLEOTIDE SEQUENCE [LARGE SCALE GENOMIC DNA]</scope>
    <source>
        <strain evidence="1 2">DSM 45162</strain>
    </source>
</reference>
<gene>
    <name evidence="1" type="ORF">EV385_5376</name>
</gene>